<keyword evidence="7" id="KW-1185">Reference proteome</keyword>
<dbReference type="PANTHER" id="PTHR14514:SF2">
    <property type="entry name" value="A-KINASE ANCHOR PROTEIN 6"/>
    <property type="match status" value="1"/>
</dbReference>
<feature type="region of interest" description="Disordered" evidence="5">
    <location>
        <begin position="32"/>
        <end position="62"/>
    </location>
</feature>
<reference evidence="6 7" key="1">
    <citation type="journal article" date="2019" name="Mol. Ecol. Resour.">
        <title>Chromosome-level genome assembly of Triplophysa tibetana, a fish adapted to the harsh high-altitude environment of the Tibetan Plateau.</title>
        <authorList>
            <person name="Yang X."/>
            <person name="Liu H."/>
            <person name="Ma Z."/>
            <person name="Zou Y."/>
            <person name="Zou M."/>
            <person name="Mao Y."/>
            <person name="Li X."/>
            <person name="Wang H."/>
            <person name="Chen T."/>
            <person name="Wang W."/>
            <person name="Yang R."/>
        </authorList>
    </citation>
    <scope>NUCLEOTIDE SEQUENCE [LARGE SCALE GENOMIC DNA]</scope>
    <source>
        <strain evidence="6">TTIB1903HZAU</strain>
        <tissue evidence="6">Muscle</tissue>
    </source>
</reference>
<dbReference type="PANTHER" id="PTHR14514">
    <property type="entry name" value="PKA ANCHORING PROTEIN"/>
    <property type="match status" value="1"/>
</dbReference>
<sequence>MALGVDKALSETSSQMENTSFGRWKLRIPEFIRSGPTESEGSRPASVHKAKDPDKELGGYKKTVTMAPVSREDLDTSMSLSDLRQWSSDEEAIFNTSSNKHSLSSPPSAILSLAVPPVPKLISTPLSMSHSSSYTSSCTRSVKTRAVQMDRGKNTLHNTGPFHYHTKNSPHGHMSPNQANYWACAIPNFMPPSPDRRSPGWDPHKEYEALLDYTYPLRPNMANTWSSPESLLRTDSGLQDSGIELDHFYSSSILSGLDPSLVGTRRGRSSPATGRRSTELQDQSLSKLSRSKSSDGVLSSSLYSPLDQTGLSESQEDWDEEFLRLPERIQELNLLSQQLRDISAQMSKPVTTSWESLGSEVTPVRSPTVQMDKQGGGDEDISEDHLRFEDYSEKSKETAARLQLVSQEVNRSNLREVEAIMDQLSRMSMSDLHIDHQDKKEPKESLMQHIQAFCSNLEKLIQWLYKVVEKVEILSPPAIELDSVKASLAVYKSFQEDVNAHKPLTADVLQTGEMLLHCMNSASPFLEETLALIERQSHTLETHSEYLFSSILSAMDSLTDPRSLDVSAGIS</sequence>
<feature type="compositionally biased region" description="Low complexity" evidence="5">
    <location>
        <begin position="294"/>
        <end position="304"/>
    </location>
</feature>
<keyword evidence="4" id="KW-0472">Membrane</keyword>
<evidence type="ECO:0000256" key="1">
    <source>
        <dbReference type="ARBA" id="ARBA00004308"/>
    </source>
</evidence>
<keyword evidence="3" id="KW-0677">Repeat</keyword>
<evidence type="ECO:0000256" key="5">
    <source>
        <dbReference type="SAM" id="MobiDB-lite"/>
    </source>
</evidence>
<dbReference type="Proteomes" id="UP000324632">
    <property type="component" value="Chromosome 8"/>
</dbReference>
<accession>A0A5A9P9U9</accession>
<evidence type="ECO:0000313" key="7">
    <source>
        <dbReference type="Proteomes" id="UP000324632"/>
    </source>
</evidence>
<gene>
    <name evidence="6" type="ORF">E1301_Tti001475</name>
</gene>
<evidence type="ECO:0000256" key="4">
    <source>
        <dbReference type="ARBA" id="ARBA00023136"/>
    </source>
</evidence>
<evidence type="ECO:0000256" key="2">
    <source>
        <dbReference type="ARBA" id="ARBA00022553"/>
    </source>
</evidence>
<feature type="region of interest" description="Disordered" evidence="5">
    <location>
        <begin position="260"/>
        <end position="314"/>
    </location>
</feature>
<feature type="compositionally biased region" description="Basic and acidic residues" evidence="5">
    <location>
        <begin position="49"/>
        <end position="59"/>
    </location>
</feature>
<dbReference type="AlphaFoldDB" id="A0A5A9P9U9"/>
<comment type="caution">
    <text evidence="6">The sequence shown here is derived from an EMBL/GenBank/DDBJ whole genome shotgun (WGS) entry which is preliminary data.</text>
</comment>
<comment type="subcellular location">
    <subcellularLocation>
        <location evidence="1">Endomembrane system</location>
    </subcellularLocation>
</comment>
<name>A0A5A9P9U9_9TELE</name>
<feature type="region of interest" description="Disordered" evidence="5">
    <location>
        <begin position="351"/>
        <end position="382"/>
    </location>
</feature>
<evidence type="ECO:0000313" key="6">
    <source>
        <dbReference type="EMBL" id="KAA0717931.1"/>
    </source>
</evidence>
<evidence type="ECO:0000256" key="3">
    <source>
        <dbReference type="ARBA" id="ARBA00022737"/>
    </source>
</evidence>
<dbReference type="SUPFAM" id="SSF46966">
    <property type="entry name" value="Spectrin repeat"/>
    <property type="match status" value="1"/>
</dbReference>
<dbReference type="Gene3D" id="1.20.58.60">
    <property type="match status" value="1"/>
</dbReference>
<organism evidence="6 7">
    <name type="scientific">Triplophysa tibetana</name>
    <dbReference type="NCBI Taxonomy" id="1572043"/>
    <lineage>
        <taxon>Eukaryota</taxon>
        <taxon>Metazoa</taxon>
        <taxon>Chordata</taxon>
        <taxon>Craniata</taxon>
        <taxon>Vertebrata</taxon>
        <taxon>Euteleostomi</taxon>
        <taxon>Actinopterygii</taxon>
        <taxon>Neopterygii</taxon>
        <taxon>Teleostei</taxon>
        <taxon>Ostariophysi</taxon>
        <taxon>Cypriniformes</taxon>
        <taxon>Nemacheilidae</taxon>
        <taxon>Triplophysa</taxon>
    </lineage>
</organism>
<keyword evidence="2" id="KW-0597">Phosphoprotein</keyword>
<dbReference type="EMBL" id="SOYY01000008">
    <property type="protein sequence ID" value="KAA0717931.1"/>
    <property type="molecule type" value="Genomic_DNA"/>
</dbReference>
<protein>
    <submittedName>
        <fullName evidence="6">Centrosomal protein of 68 kDa</fullName>
    </submittedName>
</protein>
<proteinExistence type="predicted"/>